<name>A0A6N4PUJ1_9LEPT</name>
<gene>
    <name evidence="4" type="ORF">EHQ18_18505</name>
</gene>
<feature type="transmembrane region" description="Helical" evidence="2">
    <location>
        <begin position="527"/>
        <end position="548"/>
    </location>
</feature>
<dbReference type="Pfam" id="PF10145">
    <property type="entry name" value="PhageMin_Tail"/>
    <property type="match status" value="1"/>
</dbReference>
<dbReference type="OrthoDB" id="9813585at2"/>
<feature type="domain" description="Phage tail tape measure protein" evidence="3">
    <location>
        <begin position="104"/>
        <end position="299"/>
    </location>
</feature>
<accession>A0A6N4PUJ1</accession>
<comment type="caution">
    <text evidence="4">The sequence shown here is derived from an EMBL/GenBank/DDBJ whole genome shotgun (WGS) entry which is preliminary data.</text>
</comment>
<dbReference type="EMBL" id="RQFF01000037">
    <property type="protein sequence ID" value="TGK67091.1"/>
    <property type="molecule type" value="Genomic_DNA"/>
</dbReference>
<sequence>METFELGVVLSLKDGMSSGVQKLKDHWDELRNSLKLTEDQVTSIDRSFATSQKWGKIMAWGAAATLGFSTNMVSARMETSKLEKELQTLGFSIEEVQSLSAAGSHLSVETGIDKTEILSGMYDLKSAVEGLESDSLPKFAESVKKTAIATKGSFADLSKLFGMTYNQYKTMYSGMSDADFGRMVGNTITEASRLYRTDGAAMNQAMNSLGSAAASLNVTFTEQSAVLGRLQNVMNPGEAGTAYRAFLSKIGPGMKSIGLSATDATGKLKSMPMVLQEINNKFGDIDATNDLPTLIKAFGEEGVKTILNLMPHVGKLQQDIDYLGGTVDKMDFSAFETASETVTANTGAQWHRVTSSIKALGDTFASVTDGPVSGFLEMIADGTGHLIEFVNESEKFRFIAGWLLVAIPPFFALLGAVISYVSFMKAYTAVKAAAAIANTRYTGTILLETGAVFYNAGAWVMNKVALLGQIAAVRAAAIARTTNIALLGVERTSITVTGMVYAVLSGKTSLATAAQWAFNAALSANPVGAVILALVALIAVVVLVISYWDEISSEVSSAWQEHKQLISVLLALSGPIGWTIAALGHIVENWEAITGAVQKAYVWTKKFFADQTGKREIDLEYGIGQADSKIKALEKQRQNMLKAGMSGSQTYKGLEESISALKSKRANDEAELGQISAFKSQIQTLGETKELLENQKKGLKSGSLAFQEYSTKIGEVQSKIDELNKSGYLGMAKQPSAAIPVAATSSISSDNVLKAAGLNQATKLLHQNGGMKMDFNPAEYSKALETPSINVSNPLNNSKPINGNSFKITIENIVGKAIFNSGKDGFREAGQLAGQSLEQELSRLAAFYR</sequence>
<reference evidence="4" key="1">
    <citation type="journal article" date="2019" name="PLoS Negl. Trop. Dis.">
        <title>Revisiting the worldwide diversity of Leptospira species in the environment.</title>
        <authorList>
            <person name="Vincent A.T."/>
            <person name="Schiettekatte O."/>
            <person name="Bourhy P."/>
            <person name="Veyrier F.J."/>
            <person name="Picardeau M."/>
        </authorList>
    </citation>
    <scope>NUCLEOTIDE SEQUENCE [LARGE SCALE GENOMIC DNA]</scope>
    <source>
        <strain evidence="4">201800293</strain>
    </source>
</reference>
<dbReference type="RefSeq" id="WP_135636389.1">
    <property type="nucleotide sequence ID" value="NZ_RQFE01000031.1"/>
</dbReference>
<feature type="transmembrane region" description="Helical" evidence="2">
    <location>
        <begin position="399"/>
        <end position="421"/>
    </location>
</feature>
<evidence type="ECO:0000256" key="1">
    <source>
        <dbReference type="SAM" id="Coils"/>
    </source>
</evidence>
<dbReference type="NCBIfam" id="TIGR01760">
    <property type="entry name" value="tape_meas_TP901"/>
    <property type="match status" value="1"/>
</dbReference>
<dbReference type="AlphaFoldDB" id="A0A6N4PUJ1"/>
<keyword evidence="1" id="KW-0175">Coiled coil</keyword>
<feature type="coiled-coil region" evidence="1">
    <location>
        <begin position="623"/>
        <end position="695"/>
    </location>
</feature>
<evidence type="ECO:0000259" key="3">
    <source>
        <dbReference type="Pfam" id="PF10145"/>
    </source>
</evidence>
<keyword evidence="2" id="KW-1133">Transmembrane helix</keyword>
<keyword evidence="2" id="KW-0472">Membrane</keyword>
<proteinExistence type="predicted"/>
<evidence type="ECO:0000313" key="4">
    <source>
        <dbReference type="EMBL" id="TGK67091.1"/>
    </source>
</evidence>
<keyword evidence="5" id="KW-1185">Reference proteome</keyword>
<protein>
    <submittedName>
        <fullName evidence="4">Phage tail tape measure protein</fullName>
    </submittedName>
</protein>
<keyword evidence="2" id="KW-0812">Transmembrane</keyword>
<dbReference type="Proteomes" id="UP000297239">
    <property type="component" value="Unassembled WGS sequence"/>
</dbReference>
<organism evidence="4 5">
    <name type="scientific">Leptospira kanakyensis</name>
    <dbReference type="NCBI Taxonomy" id="2484968"/>
    <lineage>
        <taxon>Bacteria</taxon>
        <taxon>Pseudomonadati</taxon>
        <taxon>Spirochaetota</taxon>
        <taxon>Spirochaetia</taxon>
        <taxon>Leptospirales</taxon>
        <taxon>Leptospiraceae</taxon>
        <taxon>Leptospira</taxon>
    </lineage>
</organism>
<evidence type="ECO:0000256" key="2">
    <source>
        <dbReference type="SAM" id="Phobius"/>
    </source>
</evidence>
<evidence type="ECO:0000313" key="5">
    <source>
        <dbReference type="Proteomes" id="UP000297239"/>
    </source>
</evidence>
<dbReference type="InterPro" id="IPR010090">
    <property type="entry name" value="Phage_tape_meas"/>
</dbReference>